<dbReference type="PANTHER" id="PTHR48006">
    <property type="entry name" value="LEUCINE-RICH REPEAT-CONTAINING PROTEIN DDB_G0281931-RELATED"/>
    <property type="match status" value="1"/>
</dbReference>
<comment type="subcellular location">
    <subcellularLocation>
        <location evidence="1">Membrane</location>
        <topology evidence="1">Single-pass type I membrane protein</topology>
    </subcellularLocation>
</comment>
<evidence type="ECO:0000313" key="5">
    <source>
        <dbReference type="EMBL" id="CAB4312205.1"/>
    </source>
</evidence>
<keyword evidence="7" id="KW-1185">Reference proteome</keyword>
<accession>A0A6J5V202</accession>
<dbReference type="Gene3D" id="1.10.510.10">
    <property type="entry name" value="Transferase(Phosphotransferase) domain 1"/>
    <property type="match status" value="2"/>
</dbReference>
<protein>
    <recommendedName>
        <fullName evidence="3">Protein kinase domain-containing protein</fullName>
    </recommendedName>
</protein>
<evidence type="ECO:0000313" key="6">
    <source>
        <dbReference type="Proteomes" id="UP000507222"/>
    </source>
</evidence>
<dbReference type="AlphaFoldDB" id="A0A6J5V202"/>
<dbReference type="PROSITE" id="PS50011">
    <property type="entry name" value="PROTEIN_KINASE_DOM"/>
    <property type="match status" value="1"/>
</dbReference>
<dbReference type="PROSITE" id="PS00108">
    <property type="entry name" value="PROTEIN_KINASE_ST"/>
    <property type="match status" value="1"/>
</dbReference>
<dbReference type="GO" id="GO:0005524">
    <property type="term" value="F:ATP binding"/>
    <property type="evidence" value="ECO:0007669"/>
    <property type="project" value="InterPro"/>
</dbReference>
<evidence type="ECO:0000256" key="1">
    <source>
        <dbReference type="ARBA" id="ARBA00004479"/>
    </source>
</evidence>
<dbReference type="OrthoDB" id="4062651at2759"/>
<reference evidence="7" key="1">
    <citation type="journal article" date="2020" name="Genome Biol.">
        <title>Gamete binning: chromosome-level and haplotype-resolved genome assembly enabled by high-throughput single-cell sequencing of gamete genomes.</title>
        <authorList>
            <person name="Campoy J.A."/>
            <person name="Sun H."/>
            <person name="Goel M."/>
            <person name="Jiao W.-B."/>
            <person name="Folz-Donahue K."/>
            <person name="Wang N."/>
            <person name="Rubio M."/>
            <person name="Liu C."/>
            <person name="Kukat C."/>
            <person name="Ruiz D."/>
            <person name="Huettel B."/>
            <person name="Schneeberger K."/>
        </authorList>
    </citation>
    <scope>NUCLEOTIDE SEQUENCE [LARGE SCALE GENOMIC DNA]</scope>
    <source>
        <strain evidence="7">cv. Rojo Pasion</strain>
    </source>
</reference>
<dbReference type="PANTHER" id="PTHR48006:SF92">
    <property type="entry name" value="LRR RECEPTOR-LIKE SERINE_THREONINE-PROTEIN KINASE GSO1"/>
    <property type="match status" value="1"/>
</dbReference>
<proteinExistence type="predicted"/>
<keyword evidence="2" id="KW-0732">Signal</keyword>
<organism evidence="4 6">
    <name type="scientific">Prunus armeniaca</name>
    <name type="common">Apricot</name>
    <name type="synonym">Armeniaca vulgaris</name>
    <dbReference type="NCBI Taxonomy" id="36596"/>
    <lineage>
        <taxon>Eukaryota</taxon>
        <taxon>Viridiplantae</taxon>
        <taxon>Streptophyta</taxon>
        <taxon>Embryophyta</taxon>
        <taxon>Tracheophyta</taxon>
        <taxon>Spermatophyta</taxon>
        <taxon>Magnoliopsida</taxon>
        <taxon>eudicotyledons</taxon>
        <taxon>Gunneridae</taxon>
        <taxon>Pentapetalae</taxon>
        <taxon>rosids</taxon>
        <taxon>fabids</taxon>
        <taxon>Rosales</taxon>
        <taxon>Rosaceae</taxon>
        <taxon>Amygdaloideae</taxon>
        <taxon>Amygdaleae</taxon>
        <taxon>Prunus</taxon>
    </lineage>
</organism>
<dbReference type="GO" id="GO:0016020">
    <property type="term" value="C:membrane"/>
    <property type="evidence" value="ECO:0007669"/>
    <property type="project" value="UniProtKB-SubCell"/>
</dbReference>
<dbReference type="EMBL" id="CAEKDK010000006">
    <property type="protein sequence ID" value="CAB4281897.1"/>
    <property type="molecule type" value="Genomic_DNA"/>
</dbReference>
<dbReference type="Pfam" id="PF00069">
    <property type="entry name" value="Pkinase"/>
    <property type="match status" value="1"/>
</dbReference>
<evidence type="ECO:0000313" key="7">
    <source>
        <dbReference type="Proteomes" id="UP000507245"/>
    </source>
</evidence>
<feature type="chain" id="PRO_5033551646" description="Protein kinase domain-containing protein" evidence="2">
    <location>
        <begin position="24"/>
        <end position="268"/>
    </location>
</feature>
<dbReference type="Proteomes" id="UP000507245">
    <property type="component" value="Unassembled WGS sequence"/>
</dbReference>
<evidence type="ECO:0000259" key="3">
    <source>
        <dbReference type="PROSITE" id="PS50011"/>
    </source>
</evidence>
<feature type="domain" description="Protein kinase" evidence="3">
    <location>
        <begin position="1"/>
        <end position="268"/>
    </location>
</feature>
<feature type="signal peptide" evidence="2">
    <location>
        <begin position="1"/>
        <end position="23"/>
    </location>
</feature>
<dbReference type="InterPro" id="IPR008271">
    <property type="entry name" value="Ser/Thr_kinase_AS"/>
</dbReference>
<gene>
    <name evidence="4" type="ORF">CURHAP_LOCUS35117</name>
    <name evidence="5" type="ORF">ORAREDHAP_LOCUS34559</name>
</gene>
<evidence type="ECO:0000256" key="2">
    <source>
        <dbReference type="SAM" id="SignalP"/>
    </source>
</evidence>
<name>A0A6J5V202_PRUAR</name>
<reference evidence="4 6" key="2">
    <citation type="submission" date="2020-05" db="EMBL/GenBank/DDBJ databases">
        <authorList>
            <person name="Campoy J."/>
            <person name="Schneeberger K."/>
            <person name="Spophaly S."/>
        </authorList>
    </citation>
    <scope>NUCLEOTIDE SEQUENCE [LARGE SCALE GENOMIC DNA]</scope>
    <source>
        <strain evidence="4">PruArmRojPasFocal</strain>
    </source>
</reference>
<dbReference type="InterPro" id="IPR051824">
    <property type="entry name" value="LRR_Rcpt-Like_S/T_Kinase"/>
</dbReference>
<evidence type="ECO:0000313" key="4">
    <source>
        <dbReference type="EMBL" id="CAB4281897.1"/>
    </source>
</evidence>
<dbReference type="InterPro" id="IPR000719">
    <property type="entry name" value="Prot_kinase_dom"/>
</dbReference>
<sequence length="268" mass="29562">MLLGWGLNRRLKLLFYLPSGSLSSVLHGAGKGGADWEARYDVVLGVAQVLAYLHHDCVPAILHGDVKAMNMLLGPGYEPYLADFGLAGIVNSIGDDDFSKTSQRPQLTGSYGYMAPWRHPLDPTLPGGAHLVQWIREHLARKRDLVDILDQKLRGRANPTMHEMLQTLAVVFLCVSTRADDRPMMKDVVAMLTEIRHVETARGEPELLKGGGLQSILASPPARKAVSQGSSNCSIAFSEDSMQREVMNFHPLCILSWENQNPIEQGRI</sequence>
<dbReference type="Proteomes" id="UP000507222">
    <property type="component" value="Unassembled WGS sequence"/>
</dbReference>
<dbReference type="InterPro" id="IPR011009">
    <property type="entry name" value="Kinase-like_dom_sf"/>
</dbReference>
<dbReference type="GO" id="GO:0004672">
    <property type="term" value="F:protein kinase activity"/>
    <property type="evidence" value="ECO:0007669"/>
    <property type="project" value="InterPro"/>
</dbReference>
<dbReference type="SUPFAM" id="SSF56112">
    <property type="entry name" value="Protein kinase-like (PK-like)"/>
    <property type="match status" value="1"/>
</dbReference>
<dbReference type="EMBL" id="CAEKKB010000006">
    <property type="protein sequence ID" value="CAB4312205.1"/>
    <property type="molecule type" value="Genomic_DNA"/>
</dbReference>